<dbReference type="Pfam" id="PF02171">
    <property type="entry name" value="Piwi"/>
    <property type="match status" value="1"/>
</dbReference>
<dbReference type="WBParaSite" id="TCONS_00001969.p1">
    <property type="protein sequence ID" value="TCONS_00001969.p1"/>
    <property type="gene ID" value="XLOC_001878"/>
</dbReference>
<dbReference type="InterPro" id="IPR003165">
    <property type="entry name" value="Piwi"/>
</dbReference>
<reference evidence="5" key="1">
    <citation type="submission" date="2015-08" db="UniProtKB">
        <authorList>
            <consortium name="WormBaseParasite"/>
        </authorList>
    </citation>
    <scope>IDENTIFICATION</scope>
</reference>
<dbReference type="AlphaFoldDB" id="A0A0K0E1T9"/>
<proteinExistence type="inferred from homology"/>
<dbReference type="Pfam" id="PF02170">
    <property type="entry name" value="PAZ"/>
    <property type="match status" value="1"/>
</dbReference>
<dbReference type="GO" id="GO:0003723">
    <property type="term" value="F:RNA binding"/>
    <property type="evidence" value="ECO:0007669"/>
    <property type="project" value="InterPro"/>
</dbReference>
<dbReference type="WBParaSite" id="SSTP_0000345800.1">
    <property type="protein sequence ID" value="SSTP_0000345800.1"/>
    <property type="gene ID" value="SSTP_0000345800"/>
</dbReference>
<feature type="domain" description="PAZ" evidence="2">
    <location>
        <begin position="258"/>
        <end position="362"/>
    </location>
</feature>
<dbReference type="InterPro" id="IPR003100">
    <property type="entry name" value="PAZ_dom"/>
</dbReference>
<dbReference type="SUPFAM" id="SSF101690">
    <property type="entry name" value="PAZ domain"/>
    <property type="match status" value="1"/>
</dbReference>
<protein>
    <submittedName>
        <fullName evidence="5 6">Piwi domain-containing protein</fullName>
    </submittedName>
</protein>
<dbReference type="Gene3D" id="2.170.260.10">
    <property type="entry name" value="paz domain"/>
    <property type="match status" value="1"/>
</dbReference>
<evidence type="ECO:0000256" key="1">
    <source>
        <dbReference type="RuleBase" id="RU361178"/>
    </source>
</evidence>
<dbReference type="SUPFAM" id="SSF53098">
    <property type="entry name" value="Ribonuclease H-like"/>
    <property type="match status" value="1"/>
</dbReference>
<accession>A0A0K0E1T9</accession>
<comment type="similarity">
    <text evidence="1">Belongs to the argonaute family.</text>
</comment>
<dbReference type="Gene3D" id="3.40.50.2300">
    <property type="match status" value="1"/>
</dbReference>
<dbReference type="Gene3D" id="3.30.420.10">
    <property type="entry name" value="Ribonuclease H-like superfamily/Ribonuclease H"/>
    <property type="match status" value="1"/>
</dbReference>
<dbReference type="Proteomes" id="UP000035681">
    <property type="component" value="Unplaced"/>
</dbReference>
<organism evidence="5">
    <name type="scientific">Strongyloides stercoralis</name>
    <name type="common">Threadworm</name>
    <dbReference type="NCBI Taxonomy" id="6248"/>
    <lineage>
        <taxon>Eukaryota</taxon>
        <taxon>Metazoa</taxon>
        <taxon>Ecdysozoa</taxon>
        <taxon>Nematoda</taxon>
        <taxon>Chromadorea</taxon>
        <taxon>Rhabditida</taxon>
        <taxon>Tylenchina</taxon>
        <taxon>Panagrolaimomorpha</taxon>
        <taxon>Strongyloidoidea</taxon>
        <taxon>Strongyloididae</taxon>
        <taxon>Strongyloides</taxon>
    </lineage>
</organism>
<dbReference type="STRING" id="6248.A0A0K0E1T9"/>
<keyword evidence="4" id="KW-1185">Reference proteome</keyword>
<dbReference type="InterPro" id="IPR012337">
    <property type="entry name" value="RNaseH-like_sf"/>
</dbReference>
<evidence type="ECO:0000313" key="4">
    <source>
        <dbReference type="Proteomes" id="UP000035681"/>
    </source>
</evidence>
<dbReference type="SMART" id="SM00950">
    <property type="entry name" value="Piwi"/>
    <property type="match status" value="1"/>
</dbReference>
<dbReference type="InterPro" id="IPR036085">
    <property type="entry name" value="PAZ_dom_sf"/>
</dbReference>
<dbReference type="PANTHER" id="PTHR22891">
    <property type="entry name" value="EUKARYOTIC TRANSLATION INITIATION FACTOR 2C"/>
    <property type="match status" value="1"/>
</dbReference>
<name>A0A0K0E1T9_STRER</name>
<evidence type="ECO:0000313" key="5">
    <source>
        <dbReference type="WBParaSite" id="SSTP_0000345800.1"/>
    </source>
</evidence>
<dbReference type="CDD" id="cd02846">
    <property type="entry name" value="PAZ_argonaute_like"/>
    <property type="match status" value="1"/>
</dbReference>
<feature type="domain" description="Piwi" evidence="3">
    <location>
        <begin position="533"/>
        <end position="855"/>
    </location>
</feature>
<dbReference type="PROSITE" id="PS50822">
    <property type="entry name" value="PIWI"/>
    <property type="match status" value="1"/>
</dbReference>
<evidence type="ECO:0000313" key="6">
    <source>
        <dbReference type="WBParaSite" id="TCONS_00001969.p1"/>
    </source>
</evidence>
<dbReference type="SMART" id="SM00949">
    <property type="entry name" value="PAZ"/>
    <property type="match status" value="1"/>
</dbReference>
<evidence type="ECO:0000259" key="2">
    <source>
        <dbReference type="PROSITE" id="PS50821"/>
    </source>
</evidence>
<dbReference type="PROSITE" id="PS50821">
    <property type="entry name" value="PAZ"/>
    <property type="match status" value="1"/>
</dbReference>
<evidence type="ECO:0000259" key="3">
    <source>
        <dbReference type="PROSITE" id="PS50822"/>
    </source>
</evidence>
<sequence>MSTNQIGTQLYKLSFDKEAIWYRYNCKVEVVFPNRSKARDLTHVNTENAGSPIVALEKKNACRFVVEEAYKLSDNFGTKGLSYAYDGISNFVASQCLGIDTITVERNDLGTKYRSIFKNGSVRISFEVKPNYHKIDLSTYSNCIGKEESSVIISCLDLITIQQAINDKSMGGGEYVQLQGGKNLTESTVAPEYEGLSTGPGRVVVGGFTKSIKYINVDEPCFALFVDASKNVYYKAEALDKIIRDEIFRGSVPYSSKEFNHSINDSNIKGAYVTTTHRENGDIFKFRYDLHDKNANNTFLDMKDGSKISVSEYFSKKFNKNLRYPDWPLFVHKVKKVIKKEEVKESIEEVHYYPLEVLKIVPGQKVPVNKMDPASASAQQRVNTSGPFERKGSTTIQIKNLGIGKKNNLFVKFGINVSHLSCNVTCDQPENPKVMVRENHKVYVDNGRIKNENKPAFYGPSESMDLVMVHNEKCNDRVISAFLQKYVDRCKDSKIYFNRPSIHRCSTDVDNDITETVLMRHLKNAVENCSGKPFLILIDEKRIKKSHTVLKVFEQMNDILTQHITFEIASKCQNQIVTLDNVIRKTNSKLGGLNFHVYMGRTELEKFNLDSKDVLYIGLDLSLTVAGTIKQDLSTSVGGWCANLGRKYGQYCGDYWYQDKKKDDPFIIDDQSLEDVFTRILKRWREESRNPPSKIVFFRCGLNENQFEKSLGTELKKLIEMKSLIKNIFDVKSLNCNYAYVFVSKQDNTRFYSLTQDGYVDNVAPGTFISKEFTFDKSIRMYSKTNPSCLGTAKLPLYYLAYDENVKEDQFTVEKLEKVVNMLCYTYDIIPSAVSIPGPAYIAGQFVKRGNNNLIGFTKTNLASFQEVDYSSYSSKVNYSNKTLGKQRFNA</sequence>
<dbReference type="InterPro" id="IPR036397">
    <property type="entry name" value="RNaseH_sf"/>
</dbReference>